<gene>
    <name evidence="12" type="ORF">FCC1311_107072</name>
</gene>
<evidence type="ECO:0000256" key="1">
    <source>
        <dbReference type="ARBA" id="ARBA00012552"/>
    </source>
</evidence>
<sequence>MAAEGQDAVEDETFASLRTPLDKRITKAVMKCGFVRPTLVQKRTLPLALEGKDLLVRARTGSGKTLAYLIPVLQKILSAKQQGDARDAIRAIILVPTRELVAQVQNQLNDLMYFCRDVVRAVALSAEKTSVQETWLRALPDIVIATPGRLSAHLTKSKKDGAFNLRTTVETVVVDEADLIFSFGYADDVGIIVGQLPNTCQSFLMSATLNADVQALKKLVLHNAVTVKLNEASTDGKLAQWFVESKQSDRDVLLFALLRLELISGKKLFFVNSLHNCYHLKLLLEQFHVKAAVLNAELPMNTRLHILEQFNRGVFDNLICTDNSMQIVAPQDNEQDSEDEEDSEDNDDSEEDDDIENDEESEDEDEGKQSKAKAAATSDSDNEQETSKRRKRKRAEVEVEADDEFGVARGVDFQGVSVVVNIDMPPSLQAYTHRIGRTARGGAGGMALTIVDAEDPSQMALLEEIQASQPKVDDQLQPAPLALDVSEINGFRYRVEDVSRAVTKQAIQEARVREVKREMLNSEKLKAHFEDNPTERALLQHDAFRASKVHKHLKHIPDYLIPGMGASGSQPARSTRAAIKLVPGQAPLSEDRTVLQQFGKSTSGRQRWKEKNRVGEYRSKNSKLARQARAKRAKISSGRGRNKFANNPLF</sequence>
<evidence type="ECO:0000256" key="5">
    <source>
        <dbReference type="ARBA" id="ARBA00022840"/>
    </source>
</evidence>
<protein>
    <recommendedName>
        <fullName evidence="1">RNA helicase</fullName>
        <ecNumber evidence="1">3.6.4.13</ecNumber>
    </recommendedName>
</protein>
<dbReference type="Pfam" id="PF00271">
    <property type="entry name" value="Helicase_C"/>
    <property type="match status" value="1"/>
</dbReference>
<feature type="domain" description="Helicase C-terminal" evidence="11">
    <location>
        <begin position="408"/>
        <end position="487"/>
    </location>
</feature>
<dbReference type="SMART" id="SM00490">
    <property type="entry name" value="HELICc"/>
    <property type="match status" value="1"/>
</dbReference>
<dbReference type="InterPro" id="IPR014001">
    <property type="entry name" value="Helicase_ATP-bd"/>
</dbReference>
<dbReference type="InterPro" id="IPR011545">
    <property type="entry name" value="DEAD/DEAH_box_helicase_dom"/>
</dbReference>
<dbReference type="GO" id="GO:0016787">
    <property type="term" value="F:hydrolase activity"/>
    <property type="evidence" value="ECO:0007669"/>
    <property type="project" value="UniProtKB-KW"/>
</dbReference>
<dbReference type="EMBL" id="BEYU01000196">
    <property type="protein sequence ID" value="GBG34483.1"/>
    <property type="molecule type" value="Genomic_DNA"/>
</dbReference>
<dbReference type="Pfam" id="PF00270">
    <property type="entry name" value="DEAD"/>
    <property type="match status" value="1"/>
</dbReference>
<dbReference type="InParanoid" id="A0A2R5H0A4"/>
<dbReference type="InterPro" id="IPR001650">
    <property type="entry name" value="Helicase_C-like"/>
</dbReference>
<comment type="similarity">
    <text evidence="7">Belongs to the DEAD box helicase family. DDX56/DBP9 subfamily.</text>
</comment>
<comment type="caution">
    <text evidence="12">The sequence shown here is derived from an EMBL/GenBank/DDBJ whole genome shotgun (WGS) entry which is preliminary data.</text>
</comment>
<proteinExistence type="inferred from homology"/>
<evidence type="ECO:0000256" key="8">
    <source>
        <dbReference type="ARBA" id="ARBA00047984"/>
    </source>
</evidence>
<dbReference type="SMART" id="SM00487">
    <property type="entry name" value="DEXDc"/>
    <property type="match status" value="1"/>
</dbReference>
<evidence type="ECO:0000256" key="2">
    <source>
        <dbReference type="ARBA" id="ARBA00022741"/>
    </source>
</evidence>
<dbReference type="AlphaFoldDB" id="A0A2R5H0A4"/>
<dbReference type="CDD" id="cd17961">
    <property type="entry name" value="DEADc_DDX56"/>
    <property type="match status" value="1"/>
</dbReference>
<dbReference type="SUPFAM" id="SSF52540">
    <property type="entry name" value="P-loop containing nucleoside triphosphate hydrolases"/>
    <property type="match status" value="2"/>
</dbReference>
<evidence type="ECO:0000259" key="11">
    <source>
        <dbReference type="PROSITE" id="PS51194"/>
    </source>
</evidence>
<evidence type="ECO:0000256" key="7">
    <source>
        <dbReference type="ARBA" id="ARBA00038041"/>
    </source>
</evidence>
<dbReference type="GO" id="GO:0003724">
    <property type="term" value="F:RNA helicase activity"/>
    <property type="evidence" value="ECO:0007669"/>
    <property type="project" value="UniProtKB-EC"/>
</dbReference>
<feature type="region of interest" description="Disordered" evidence="9">
    <location>
        <begin position="330"/>
        <end position="400"/>
    </location>
</feature>
<dbReference type="PROSITE" id="PS51192">
    <property type="entry name" value="HELICASE_ATP_BIND_1"/>
    <property type="match status" value="1"/>
</dbReference>
<keyword evidence="3" id="KW-0378">Hydrolase</keyword>
<dbReference type="PROSITE" id="PS51194">
    <property type="entry name" value="HELICASE_CTER"/>
    <property type="match status" value="1"/>
</dbReference>
<dbReference type="FunCoup" id="A0A2R5H0A4">
    <property type="interactions" value="18"/>
</dbReference>
<feature type="region of interest" description="Disordered" evidence="9">
    <location>
        <begin position="599"/>
        <end position="650"/>
    </location>
</feature>
<evidence type="ECO:0000256" key="6">
    <source>
        <dbReference type="ARBA" id="ARBA00022884"/>
    </source>
</evidence>
<keyword evidence="2" id="KW-0547">Nucleotide-binding</keyword>
<dbReference type="GO" id="GO:0005524">
    <property type="term" value="F:ATP binding"/>
    <property type="evidence" value="ECO:0007669"/>
    <property type="project" value="UniProtKB-KW"/>
</dbReference>
<keyword evidence="4 12" id="KW-0347">Helicase</keyword>
<dbReference type="PANTHER" id="PTHR47959:SF21">
    <property type="entry name" value="DEAD-BOX HELICASE 56"/>
    <property type="match status" value="1"/>
</dbReference>
<dbReference type="InterPro" id="IPR050079">
    <property type="entry name" value="DEAD_box_RNA_helicase"/>
</dbReference>
<reference evidence="12 13" key="1">
    <citation type="submission" date="2017-12" db="EMBL/GenBank/DDBJ databases">
        <title>Sequencing, de novo assembly and annotation of complete genome of a new Thraustochytrid species, strain FCC1311.</title>
        <authorList>
            <person name="Sedici K."/>
            <person name="Godart F."/>
            <person name="Aiese Cigliano R."/>
            <person name="Sanseverino W."/>
            <person name="Barakat M."/>
            <person name="Ortet P."/>
            <person name="Marechal E."/>
            <person name="Cagnac O."/>
            <person name="Amato A."/>
        </authorList>
    </citation>
    <scope>NUCLEOTIDE SEQUENCE [LARGE SCALE GENOMIC DNA]</scope>
</reference>
<evidence type="ECO:0000313" key="12">
    <source>
        <dbReference type="EMBL" id="GBG34483.1"/>
    </source>
</evidence>
<dbReference type="EC" id="3.6.4.13" evidence="1"/>
<feature type="domain" description="Helicase ATP-binding" evidence="10">
    <location>
        <begin position="45"/>
        <end position="227"/>
    </location>
</feature>
<evidence type="ECO:0000313" key="13">
    <source>
        <dbReference type="Proteomes" id="UP000241890"/>
    </source>
</evidence>
<feature type="compositionally biased region" description="Acidic residues" evidence="9">
    <location>
        <begin position="333"/>
        <end position="366"/>
    </location>
</feature>
<dbReference type="InterPro" id="IPR027417">
    <property type="entry name" value="P-loop_NTPase"/>
</dbReference>
<dbReference type="GO" id="GO:0005829">
    <property type="term" value="C:cytosol"/>
    <property type="evidence" value="ECO:0007669"/>
    <property type="project" value="TreeGrafter"/>
</dbReference>
<keyword evidence="13" id="KW-1185">Reference proteome</keyword>
<dbReference type="Proteomes" id="UP000241890">
    <property type="component" value="Unassembled WGS sequence"/>
</dbReference>
<feature type="compositionally biased region" description="Basic residues" evidence="9">
    <location>
        <begin position="620"/>
        <end position="634"/>
    </location>
</feature>
<dbReference type="PANTHER" id="PTHR47959">
    <property type="entry name" value="ATP-DEPENDENT RNA HELICASE RHLE-RELATED"/>
    <property type="match status" value="1"/>
</dbReference>
<comment type="catalytic activity">
    <reaction evidence="8">
        <text>ATP + H2O = ADP + phosphate + H(+)</text>
        <dbReference type="Rhea" id="RHEA:13065"/>
        <dbReference type="ChEBI" id="CHEBI:15377"/>
        <dbReference type="ChEBI" id="CHEBI:15378"/>
        <dbReference type="ChEBI" id="CHEBI:30616"/>
        <dbReference type="ChEBI" id="CHEBI:43474"/>
        <dbReference type="ChEBI" id="CHEBI:456216"/>
        <dbReference type="EC" id="3.6.4.13"/>
    </reaction>
</comment>
<feature type="compositionally biased region" description="Basic and acidic residues" evidence="9">
    <location>
        <begin position="607"/>
        <end position="619"/>
    </location>
</feature>
<name>A0A2R5H0A4_9STRA</name>
<evidence type="ECO:0000256" key="4">
    <source>
        <dbReference type="ARBA" id="ARBA00022806"/>
    </source>
</evidence>
<dbReference type="GO" id="GO:0003723">
    <property type="term" value="F:RNA binding"/>
    <property type="evidence" value="ECO:0007669"/>
    <property type="project" value="UniProtKB-KW"/>
</dbReference>
<evidence type="ECO:0000259" key="10">
    <source>
        <dbReference type="PROSITE" id="PS51192"/>
    </source>
</evidence>
<dbReference type="OrthoDB" id="1191041at2759"/>
<organism evidence="12 13">
    <name type="scientific">Hondaea fermentalgiana</name>
    <dbReference type="NCBI Taxonomy" id="2315210"/>
    <lineage>
        <taxon>Eukaryota</taxon>
        <taxon>Sar</taxon>
        <taxon>Stramenopiles</taxon>
        <taxon>Bigyra</taxon>
        <taxon>Labyrinthulomycetes</taxon>
        <taxon>Thraustochytrida</taxon>
        <taxon>Thraustochytriidae</taxon>
        <taxon>Hondaea</taxon>
    </lineage>
</organism>
<keyword evidence="6" id="KW-0694">RNA-binding</keyword>
<keyword evidence="5" id="KW-0067">ATP-binding</keyword>
<evidence type="ECO:0000256" key="9">
    <source>
        <dbReference type="SAM" id="MobiDB-lite"/>
    </source>
</evidence>
<dbReference type="Gene3D" id="3.40.50.300">
    <property type="entry name" value="P-loop containing nucleotide triphosphate hydrolases"/>
    <property type="match status" value="2"/>
</dbReference>
<evidence type="ECO:0000256" key="3">
    <source>
        <dbReference type="ARBA" id="ARBA00022801"/>
    </source>
</evidence>
<accession>A0A2R5H0A4</accession>